<accession>K2P5S2</accession>
<evidence type="ECO:0000313" key="2">
    <source>
        <dbReference type="EMBL" id="EKF56303.1"/>
    </source>
</evidence>
<comment type="caution">
    <text evidence="2">The sequence shown here is derived from an EMBL/GenBank/DDBJ whole genome shotgun (WGS) entry which is preliminary data.</text>
</comment>
<name>K2P5S2_9FLAO</name>
<dbReference type="InterPro" id="IPR037523">
    <property type="entry name" value="VOC_core"/>
</dbReference>
<evidence type="ECO:0000313" key="3">
    <source>
        <dbReference type="Proteomes" id="UP000007364"/>
    </source>
</evidence>
<sequence length="149" mass="17438">MKKNNCFILVILFTFMSIQTKGQDFNLGFDHFAILVENLEESSNFYLNIMGLEEIENKTKQPHIRWFAMGSKSALHVIEDNQHKIADIKGVHLALYTDNLDGFITHLRQNNIYFENWPGEENTTNDRPDGVRQIYLKDPNGYWIEVNEN</sequence>
<reference evidence="2 3" key="1">
    <citation type="journal article" date="2012" name="J. Bacteriol.">
        <title>Genome Sequence of Galbibacter marinum Type Strain ck-I2-15.</title>
        <authorList>
            <person name="Lai Q."/>
            <person name="Li C."/>
            <person name="Shao Z."/>
        </authorList>
    </citation>
    <scope>NUCLEOTIDE SEQUENCE [LARGE SCALE GENOMIC DNA]</scope>
    <source>
        <strain evidence="3">ck-I2-15</strain>
    </source>
</reference>
<proteinExistence type="predicted"/>
<gene>
    <name evidence="2" type="ORF">I215_02233</name>
</gene>
<dbReference type="AlphaFoldDB" id="K2P5S2"/>
<dbReference type="PROSITE" id="PS51819">
    <property type="entry name" value="VOC"/>
    <property type="match status" value="1"/>
</dbReference>
<dbReference type="STRING" id="555500.I215_02233"/>
<keyword evidence="3" id="KW-1185">Reference proteome</keyword>
<dbReference type="InterPro" id="IPR029068">
    <property type="entry name" value="Glyas_Bleomycin-R_OHBP_Dase"/>
</dbReference>
<evidence type="ECO:0000259" key="1">
    <source>
        <dbReference type="PROSITE" id="PS51819"/>
    </source>
</evidence>
<organism evidence="2 3">
    <name type="scientific">Galbibacter marinus</name>
    <dbReference type="NCBI Taxonomy" id="555500"/>
    <lineage>
        <taxon>Bacteria</taxon>
        <taxon>Pseudomonadati</taxon>
        <taxon>Bacteroidota</taxon>
        <taxon>Flavobacteriia</taxon>
        <taxon>Flavobacteriales</taxon>
        <taxon>Flavobacteriaceae</taxon>
        <taxon>Galbibacter</taxon>
    </lineage>
</organism>
<dbReference type="EMBL" id="AMSG01000002">
    <property type="protein sequence ID" value="EKF56303.1"/>
    <property type="molecule type" value="Genomic_DNA"/>
</dbReference>
<dbReference type="SUPFAM" id="SSF54593">
    <property type="entry name" value="Glyoxalase/Bleomycin resistance protein/Dihydroxybiphenyl dioxygenase"/>
    <property type="match status" value="1"/>
</dbReference>
<protein>
    <submittedName>
        <fullName evidence="2">Glyoxalase superfamily protein</fullName>
    </submittedName>
</protein>
<dbReference type="Proteomes" id="UP000007364">
    <property type="component" value="Unassembled WGS sequence"/>
</dbReference>
<dbReference type="Pfam" id="PF00903">
    <property type="entry name" value="Glyoxalase"/>
    <property type="match status" value="1"/>
</dbReference>
<dbReference type="Gene3D" id="3.10.180.10">
    <property type="entry name" value="2,3-Dihydroxybiphenyl 1,2-Dioxygenase, domain 1"/>
    <property type="match status" value="1"/>
</dbReference>
<dbReference type="OrthoDB" id="192739at2"/>
<feature type="domain" description="VOC" evidence="1">
    <location>
        <begin position="28"/>
        <end position="149"/>
    </location>
</feature>
<dbReference type="eggNOG" id="COG0346">
    <property type="taxonomic scope" value="Bacteria"/>
</dbReference>
<dbReference type="InterPro" id="IPR004360">
    <property type="entry name" value="Glyas_Fos-R_dOase_dom"/>
</dbReference>